<dbReference type="PRINTS" id="PR00344">
    <property type="entry name" value="BCTRLSENSOR"/>
</dbReference>
<dbReference type="AlphaFoldDB" id="A0A9X5E4C7"/>
<feature type="domain" description="Histidine kinase" evidence="10">
    <location>
        <begin position="927"/>
        <end position="1164"/>
    </location>
</feature>
<dbReference type="SMART" id="SM00065">
    <property type="entry name" value="GAF"/>
    <property type="match status" value="1"/>
</dbReference>
<dbReference type="Pfam" id="PF00512">
    <property type="entry name" value="HisKA"/>
    <property type="match status" value="2"/>
</dbReference>
<dbReference type="Gene3D" id="3.30.450.20">
    <property type="entry name" value="PAS domain"/>
    <property type="match status" value="3"/>
</dbReference>
<name>A0A9X5E4C7_9CYAN</name>
<dbReference type="InterPro" id="IPR001789">
    <property type="entry name" value="Sig_transdc_resp-reg_receiver"/>
</dbReference>
<dbReference type="Gene3D" id="1.10.287.130">
    <property type="match status" value="2"/>
</dbReference>
<dbReference type="SMART" id="SM00388">
    <property type="entry name" value="HisKA"/>
    <property type="match status" value="2"/>
</dbReference>
<dbReference type="SUPFAM" id="SSF55874">
    <property type="entry name" value="ATPase domain of HSP90 chaperone/DNA topoisomerase II/histidine kinase"/>
    <property type="match status" value="2"/>
</dbReference>
<dbReference type="InterPro" id="IPR004358">
    <property type="entry name" value="Sig_transdc_His_kin-like_C"/>
</dbReference>
<dbReference type="SMART" id="SM00448">
    <property type="entry name" value="REC"/>
    <property type="match status" value="1"/>
</dbReference>
<dbReference type="EC" id="2.7.13.3" evidence="2"/>
<dbReference type="SUPFAM" id="SSF55785">
    <property type="entry name" value="PYP-like sensor domain (PAS domain)"/>
    <property type="match status" value="2"/>
</dbReference>
<comment type="caution">
    <text evidence="12">The sequence shown here is derived from an EMBL/GenBank/DDBJ whole genome shotgun (WGS) entry which is preliminary data.</text>
</comment>
<keyword evidence="5" id="KW-0547">Nucleotide-binding</keyword>
<protein>
    <recommendedName>
        <fullName evidence="2">histidine kinase</fullName>
        <ecNumber evidence="2">2.7.13.3</ecNumber>
    </recommendedName>
</protein>
<evidence type="ECO:0000256" key="3">
    <source>
        <dbReference type="ARBA" id="ARBA00022553"/>
    </source>
</evidence>
<dbReference type="Gene3D" id="3.30.450.40">
    <property type="match status" value="1"/>
</dbReference>
<dbReference type="InterPro" id="IPR005467">
    <property type="entry name" value="His_kinase_dom"/>
</dbReference>
<evidence type="ECO:0000256" key="4">
    <source>
        <dbReference type="ARBA" id="ARBA00022679"/>
    </source>
</evidence>
<dbReference type="CDD" id="cd16922">
    <property type="entry name" value="HATPase_EvgS-ArcB-TorS-like"/>
    <property type="match status" value="1"/>
</dbReference>
<sequence length="1174" mass="131105">MAGKRLLRENPAVVETGLFDMFKQVTESGVPITHEHHYAYEQFDGWFWQTIAQVEDGFLLSTIDITDRKRTEAALRESEAKYRVLFEMMDEGYLLSEVIFDENGEPIDILYLEANSAAVRLAGRDFSEQRMREIDPNYEEYWYEIYGHVALTGESVRAERYAKPHDRWFDFYAFKVGGQESRRVAVVFKDITDAKHREADRKRTETNLAFLAEVSQDLARLTNIDATMDAIGAKIGGHFNVARVIFAEISEDQQTGRVSHEWYQPDLPDLKGSYATKDYFSPEFELLHRAGEIAVVRDTAKDEQVDAERYAALGVGAFVGVPLIRQDKWRFYFSLLDSKPRDWRADEIELLRELTARIWIRLERARAEAALRVSEEKYRSLFNSMDEAYAVVEVIPDEAGGWSDFLFLEVNPAFMQHTGMEYPVDRTATQILGTPNARWAAIYGQVAETGESVRVEEVEETLNRVFDLNIFRLGDLGSRRVAVLFTDITERKRAENDRNRAQEAMQAFFSNVSHEFRTPLTLLLSSIQETLSDLTHPPSPAQRSQLELAQRNAMRLLKLINTLLDVSRIEAGRIQAVYEPTDLATLTTELASSFESAIEQAGLQLAIDCPPLPEPVYIDRSMWEKIVLNLLSNAFKFTFAGEITVRLTAASNWVELTVQDTGIGIPAAELPRLFERFYQVKRANGRSFEGSGIGLSLVQELVKLHGGTITVSSVEGEGSCFKLLLPTGFVHLPPGQIGSPQTLDSTTTGVTAYVEEALGWLPEEAGGQMDRWAGEKIESTPAQPHTRTPARILLVDDNADMRGYLKRLLSQRWQVETAANGAISLAQIQQQPPDLVLTDVIMPEMDGLQLLQALRADPQTKSIPIILLSARAGEEATIEGLAAGADDYLIKPFSARELMARVETHLQLARLRQEQSANRFKDEFLMTVTHELQAPLAVILGWARLLQTQTLDRAKTAHALAAIERNATVEAKLVKDLLDVSSLLSGKLQLQIQQVDLIPLTKEVVAKLRPTAEAKTIQLIETLPSPNAGIFVLGQSDRLKQIMTNLLSNAIKFTPEGGRVEISLTRAGSREQGAGSRGGFTTHHSSYAQIQIEDTGIGINPDFLPYVFDRFTQAEVPSRHSPGGVGIGLAISRLLVELHKGIIEATSDGVGLGATFRVKLPLMTTYVLNNTVQG</sequence>
<feature type="modified residue" description="4-aspartylphosphate" evidence="9">
    <location>
        <position position="839"/>
    </location>
</feature>
<keyword evidence="6" id="KW-0418">Kinase</keyword>
<organism evidence="12 13">
    <name type="scientific">Scytonema millei VB511283</name>
    <dbReference type="NCBI Taxonomy" id="1245923"/>
    <lineage>
        <taxon>Bacteria</taxon>
        <taxon>Bacillati</taxon>
        <taxon>Cyanobacteriota</taxon>
        <taxon>Cyanophyceae</taxon>
        <taxon>Nostocales</taxon>
        <taxon>Scytonemataceae</taxon>
        <taxon>Scytonema</taxon>
    </lineage>
</organism>
<dbReference type="PROSITE" id="PS50109">
    <property type="entry name" value="HIS_KIN"/>
    <property type="match status" value="2"/>
</dbReference>
<dbReference type="InterPro" id="IPR036890">
    <property type="entry name" value="HATPase_C_sf"/>
</dbReference>
<dbReference type="InterPro" id="IPR003018">
    <property type="entry name" value="GAF"/>
</dbReference>
<keyword evidence="3 9" id="KW-0597">Phosphoprotein</keyword>
<proteinExistence type="predicted"/>
<keyword evidence="4" id="KW-0808">Transferase</keyword>
<keyword evidence="8" id="KW-0902">Two-component regulatory system</keyword>
<dbReference type="Gene3D" id="3.30.565.10">
    <property type="entry name" value="Histidine kinase-like ATPase, C-terminal domain"/>
    <property type="match status" value="2"/>
</dbReference>
<dbReference type="PANTHER" id="PTHR43547">
    <property type="entry name" value="TWO-COMPONENT HISTIDINE KINASE"/>
    <property type="match status" value="1"/>
</dbReference>
<reference evidence="12 13" key="1">
    <citation type="journal article" date="2015" name="Genome Announc.">
        <title>Draft Genome Sequence of the Terrestrial Cyanobacterium Scytonema millei VB511283, Isolated from Eastern India.</title>
        <authorList>
            <person name="Sen D."/>
            <person name="Chandrababunaidu M.M."/>
            <person name="Singh D."/>
            <person name="Sanghi N."/>
            <person name="Ghorai A."/>
            <person name="Mishra G.P."/>
            <person name="Madduluri M."/>
            <person name="Adhikary S.P."/>
            <person name="Tripathy S."/>
        </authorList>
    </citation>
    <scope>NUCLEOTIDE SEQUENCE [LARGE SCALE GENOMIC DNA]</scope>
    <source>
        <strain evidence="12 13">VB511283</strain>
    </source>
</reference>
<feature type="domain" description="Response regulatory" evidence="11">
    <location>
        <begin position="791"/>
        <end position="906"/>
    </location>
</feature>
<evidence type="ECO:0000259" key="10">
    <source>
        <dbReference type="PROSITE" id="PS50109"/>
    </source>
</evidence>
<evidence type="ECO:0000313" key="12">
    <source>
        <dbReference type="EMBL" id="NHC33777.1"/>
    </source>
</evidence>
<dbReference type="FunFam" id="3.30.565.10:FF:000037">
    <property type="entry name" value="Hybrid sensor histidine kinase/response regulator"/>
    <property type="match status" value="1"/>
</dbReference>
<dbReference type="Proteomes" id="UP000031532">
    <property type="component" value="Unassembled WGS sequence"/>
</dbReference>
<accession>A0A9X5E4C7</accession>
<dbReference type="Pfam" id="PF02518">
    <property type="entry name" value="HATPase_c"/>
    <property type="match status" value="2"/>
</dbReference>
<keyword evidence="7" id="KW-0067">ATP-binding</keyword>
<dbReference type="InterPro" id="IPR029016">
    <property type="entry name" value="GAF-like_dom_sf"/>
</dbReference>
<dbReference type="CDD" id="cd00082">
    <property type="entry name" value="HisKA"/>
    <property type="match status" value="2"/>
</dbReference>
<dbReference type="SUPFAM" id="SSF47384">
    <property type="entry name" value="Homodimeric domain of signal transducing histidine kinase"/>
    <property type="match status" value="2"/>
</dbReference>
<dbReference type="OrthoDB" id="9813151at2"/>
<gene>
    <name evidence="12" type="ORF">QH73_0003705</name>
</gene>
<dbReference type="FunFam" id="3.30.565.10:FF:000030">
    <property type="entry name" value="Ethylene receptor 1"/>
    <property type="match status" value="1"/>
</dbReference>
<dbReference type="SUPFAM" id="SSF52172">
    <property type="entry name" value="CheY-like"/>
    <property type="match status" value="1"/>
</dbReference>
<dbReference type="Pfam" id="PF00072">
    <property type="entry name" value="Response_reg"/>
    <property type="match status" value="1"/>
</dbReference>
<comment type="catalytic activity">
    <reaction evidence="1">
        <text>ATP + protein L-histidine = ADP + protein N-phospho-L-histidine.</text>
        <dbReference type="EC" id="2.7.13.3"/>
    </reaction>
</comment>
<feature type="domain" description="Histidine kinase" evidence="10">
    <location>
        <begin position="511"/>
        <end position="729"/>
    </location>
</feature>
<evidence type="ECO:0000256" key="1">
    <source>
        <dbReference type="ARBA" id="ARBA00000085"/>
    </source>
</evidence>
<dbReference type="SUPFAM" id="SSF55781">
    <property type="entry name" value="GAF domain-like"/>
    <property type="match status" value="1"/>
</dbReference>
<dbReference type="PANTHER" id="PTHR43547:SF2">
    <property type="entry name" value="HYBRID SIGNAL TRANSDUCTION HISTIDINE KINASE C"/>
    <property type="match status" value="1"/>
</dbReference>
<dbReference type="InterPro" id="IPR003594">
    <property type="entry name" value="HATPase_dom"/>
</dbReference>
<evidence type="ECO:0000256" key="2">
    <source>
        <dbReference type="ARBA" id="ARBA00012438"/>
    </source>
</evidence>
<keyword evidence="13" id="KW-1185">Reference proteome</keyword>
<dbReference type="InterPro" id="IPR036097">
    <property type="entry name" value="HisK_dim/P_sf"/>
</dbReference>
<dbReference type="Gene3D" id="3.40.50.2300">
    <property type="match status" value="1"/>
</dbReference>
<evidence type="ECO:0000256" key="8">
    <source>
        <dbReference type="ARBA" id="ARBA00023012"/>
    </source>
</evidence>
<dbReference type="InterPro" id="IPR011006">
    <property type="entry name" value="CheY-like_superfamily"/>
</dbReference>
<dbReference type="EMBL" id="JTJC03000001">
    <property type="protein sequence ID" value="NHC33777.1"/>
    <property type="molecule type" value="Genomic_DNA"/>
</dbReference>
<evidence type="ECO:0000256" key="6">
    <source>
        <dbReference type="ARBA" id="ARBA00022777"/>
    </source>
</evidence>
<dbReference type="InterPro" id="IPR000014">
    <property type="entry name" value="PAS"/>
</dbReference>
<dbReference type="SMART" id="SM00387">
    <property type="entry name" value="HATPase_c"/>
    <property type="match status" value="2"/>
</dbReference>
<evidence type="ECO:0000256" key="7">
    <source>
        <dbReference type="ARBA" id="ARBA00022840"/>
    </source>
</evidence>
<dbReference type="GO" id="GO:0005524">
    <property type="term" value="F:ATP binding"/>
    <property type="evidence" value="ECO:0007669"/>
    <property type="project" value="UniProtKB-KW"/>
</dbReference>
<evidence type="ECO:0000259" key="11">
    <source>
        <dbReference type="PROSITE" id="PS50110"/>
    </source>
</evidence>
<dbReference type="InterPro" id="IPR003661">
    <property type="entry name" value="HisK_dim/P_dom"/>
</dbReference>
<dbReference type="GO" id="GO:0000155">
    <property type="term" value="F:phosphorelay sensor kinase activity"/>
    <property type="evidence" value="ECO:0007669"/>
    <property type="project" value="InterPro"/>
</dbReference>
<dbReference type="PROSITE" id="PS50110">
    <property type="entry name" value="RESPONSE_REGULATORY"/>
    <property type="match status" value="1"/>
</dbReference>
<dbReference type="Pfam" id="PF13188">
    <property type="entry name" value="PAS_8"/>
    <property type="match status" value="2"/>
</dbReference>
<dbReference type="CDD" id="cd17574">
    <property type="entry name" value="REC_OmpR"/>
    <property type="match status" value="1"/>
</dbReference>
<dbReference type="InterPro" id="IPR035965">
    <property type="entry name" value="PAS-like_dom_sf"/>
</dbReference>
<evidence type="ECO:0000256" key="5">
    <source>
        <dbReference type="ARBA" id="ARBA00022741"/>
    </source>
</evidence>
<evidence type="ECO:0000313" key="13">
    <source>
        <dbReference type="Proteomes" id="UP000031532"/>
    </source>
</evidence>
<evidence type="ECO:0000256" key="9">
    <source>
        <dbReference type="PROSITE-ProRule" id="PRU00169"/>
    </source>
</evidence>